<dbReference type="PANTHER" id="PTHR30390:SF7">
    <property type="entry name" value="PHOSPHOHEPTOSE ISOMERASE"/>
    <property type="match status" value="1"/>
</dbReference>
<dbReference type="InterPro" id="IPR035461">
    <property type="entry name" value="GmhA/DiaA"/>
</dbReference>
<protein>
    <recommendedName>
        <fullName evidence="1">SIS domain-containing protein</fullName>
    </recommendedName>
</protein>
<feature type="domain" description="SIS" evidence="1">
    <location>
        <begin position="33"/>
        <end position="182"/>
    </location>
</feature>
<dbReference type="PROSITE" id="PS51464">
    <property type="entry name" value="SIS"/>
    <property type="match status" value="1"/>
</dbReference>
<dbReference type="GO" id="GO:1901135">
    <property type="term" value="P:carbohydrate derivative metabolic process"/>
    <property type="evidence" value="ECO:0007669"/>
    <property type="project" value="InterPro"/>
</dbReference>
<dbReference type="AlphaFoldDB" id="A0A381VSS8"/>
<evidence type="ECO:0000313" key="2">
    <source>
        <dbReference type="EMBL" id="SVA43141.1"/>
    </source>
</evidence>
<reference evidence="2" key="1">
    <citation type="submission" date="2018-05" db="EMBL/GenBank/DDBJ databases">
        <authorList>
            <person name="Lanie J.A."/>
            <person name="Ng W.-L."/>
            <person name="Kazmierczak K.M."/>
            <person name="Andrzejewski T.M."/>
            <person name="Davidsen T.M."/>
            <person name="Wayne K.J."/>
            <person name="Tettelin H."/>
            <person name="Glass J.I."/>
            <person name="Rusch D."/>
            <person name="Podicherti R."/>
            <person name="Tsui H.-C.T."/>
            <person name="Winkler M.E."/>
        </authorList>
    </citation>
    <scope>NUCLEOTIDE SEQUENCE</scope>
</reference>
<gene>
    <name evidence="2" type="ORF">METZ01_LOCUS95995</name>
</gene>
<dbReference type="EMBL" id="UINC01009628">
    <property type="protein sequence ID" value="SVA43141.1"/>
    <property type="molecule type" value="Genomic_DNA"/>
</dbReference>
<dbReference type="SUPFAM" id="SSF53697">
    <property type="entry name" value="SIS domain"/>
    <property type="match status" value="1"/>
</dbReference>
<dbReference type="Pfam" id="PF13580">
    <property type="entry name" value="SIS_2"/>
    <property type="match status" value="1"/>
</dbReference>
<dbReference type="GO" id="GO:0097367">
    <property type="term" value="F:carbohydrate derivative binding"/>
    <property type="evidence" value="ECO:0007669"/>
    <property type="project" value="InterPro"/>
</dbReference>
<name>A0A381VSS8_9ZZZZ</name>
<proteinExistence type="predicted"/>
<dbReference type="InterPro" id="IPR001347">
    <property type="entry name" value="SIS_dom"/>
</dbReference>
<dbReference type="PANTHER" id="PTHR30390">
    <property type="entry name" value="SEDOHEPTULOSE 7-PHOSPHATE ISOMERASE / DNAA INITIATOR-ASSOCIATING FACTOR FOR REPLICATION INITIATION"/>
    <property type="match status" value="1"/>
</dbReference>
<evidence type="ECO:0000259" key="1">
    <source>
        <dbReference type="PROSITE" id="PS51464"/>
    </source>
</evidence>
<dbReference type="Gene3D" id="3.40.50.10490">
    <property type="entry name" value="Glucose-6-phosphate isomerase like protein, domain 1"/>
    <property type="match status" value="1"/>
</dbReference>
<dbReference type="InterPro" id="IPR050099">
    <property type="entry name" value="SIS_GmhA/DiaA_subfam"/>
</dbReference>
<dbReference type="CDD" id="cd05006">
    <property type="entry name" value="SIS_GmhA"/>
    <property type="match status" value="1"/>
</dbReference>
<organism evidence="2">
    <name type="scientific">marine metagenome</name>
    <dbReference type="NCBI Taxonomy" id="408172"/>
    <lineage>
        <taxon>unclassified sequences</taxon>
        <taxon>metagenomes</taxon>
        <taxon>ecological metagenomes</taxon>
    </lineage>
</organism>
<sequence>MDYSSYLKQYNKSIYELINNVNANLIEQSVQLIQRSIHNKSKVYIVGNGGSASIASHVSVDFAKVARVPSSTFNNSNLITCFANDYGYENWVVEAIKAYTNKNDLMILISSSGTSKNIVNAAQYCKDNNIDLITLSGFTKDNPLSMLGNVNFHIESTEYNYIEMSHHIILLALVDIFAKKLY</sequence>
<accession>A0A381VSS8</accession>
<dbReference type="InterPro" id="IPR046348">
    <property type="entry name" value="SIS_dom_sf"/>
</dbReference>